<evidence type="ECO:0000256" key="8">
    <source>
        <dbReference type="SAM" id="Phobius"/>
    </source>
</evidence>
<accession>A0ABY8M4C6</accession>
<dbReference type="PROSITE" id="PS50893">
    <property type="entry name" value="ABC_TRANSPORTER_2"/>
    <property type="match status" value="1"/>
</dbReference>
<keyword evidence="3 8" id="KW-0812">Transmembrane</keyword>
<dbReference type="Proteomes" id="UP001227095">
    <property type="component" value="Chromosome"/>
</dbReference>
<proteinExistence type="inferred from homology"/>
<dbReference type="InterPro" id="IPR017871">
    <property type="entry name" value="ABC_transporter-like_CS"/>
</dbReference>
<reference evidence="11 12" key="1">
    <citation type="submission" date="2023-04" db="EMBL/GenBank/DDBJ databases">
        <title>Neorhizobium petrolearium OS53, complete genome.</title>
        <authorList>
            <person name="Yu T."/>
        </authorList>
    </citation>
    <scope>NUCLEOTIDE SEQUENCE [LARGE SCALE GENOMIC DNA]</scope>
    <source>
        <strain evidence="11 12">OS53</strain>
    </source>
</reference>
<evidence type="ECO:0000256" key="2">
    <source>
        <dbReference type="ARBA" id="ARBA00005417"/>
    </source>
</evidence>
<evidence type="ECO:0000256" key="5">
    <source>
        <dbReference type="ARBA" id="ARBA00022840"/>
    </source>
</evidence>
<dbReference type="PROSITE" id="PS00211">
    <property type="entry name" value="ABC_TRANSPORTER_1"/>
    <property type="match status" value="1"/>
</dbReference>
<dbReference type="Gene3D" id="3.40.50.300">
    <property type="entry name" value="P-loop containing nucleotide triphosphate hydrolases"/>
    <property type="match status" value="1"/>
</dbReference>
<evidence type="ECO:0000313" key="12">
    <source>
        <dbReference type="Proteomes" id="UP001227095"/>
    </source>
</evidence>
<dbReference type="Pfam" id="PF00005">
    <property type="entry name" value="ABC_tran"/>
    <property type="match status" value="1"/>
</dbReference>
<organism evidence="11 12">
    <name type="scientific">Neorhizobium petrolearium</name>
    <dbReference type="NCBI Taxonomy" id="515361"/>
    <lineage>
        <taxon>Bacteria</taxon>
        <taxon>Pseudomonadati</taxon>
        <taxon>Pseudomonadota</taxon>
        <taxon>Alphaproteobacteria</taxon>
        <taxon>Hyphomicrobiales</taxon>
        <taxon>Rhizobiaceae</taxon>
        <taxon>Rhizobium/Agrobacterium group</taxon>
        <taxon>Neorhizobium</taxon>
    </lineage>
</organism>
<evidence type="ECO:0000256" key="3">
    <source>
        <dbReference type="ARBA" id="ARBA00022692"/>
    </source>
</evidence>
<dbReference type="InterPro" id="IPR011527">
    <property type="entry name" value="ABC1_TM_dom"/>
</dbReference>
<dbReference type="InterPro" id="IPR003439">
    <property type="entry name" value="ABC_transporter-like_ATP-bd"/>
</dbReference>
<feature type="domain" description="ABC transporter" evidence="9">
    <location>
        <begin position="364"/>
        <end position="598"/>
    </location>
</feature>
<protein>
    <submittedName>
        <fullName evidence="11">ABC transporter ATP-binding protein/permease</fullName>
    </submittedName>
</protein>
<dbReference type="PANTHER" id="PTHR24221:SF654">
    <property type="entry name" value="ATP-BINDING CASSETTE SUB-FAMILY B MEMBER 6"/>
    <property type="match status" value="1"/>
</dbReference>
<dbReference type="InterPro" id="IPR027417">
    <property type="entry name" value="P-loop_NTPase"/>
</dbReference>
<evidence type="ECO:0000259" key="9">
    <source>
        <dbReference type="PROSITE" id="PS50893"/>
    </source>
</evidence>
<feature type="transmembrane region" description="Helical" evidence="8">
    <location>
        <begin position="157"/>
        <end position="179"/>
    </location>
</feature>
<comment type="similarity">
    <text evidence="2">Belongs to the ABC transporter superfamily.</text>
</comment>
<keyword evidence="4" id="KW-0547">Nucleotide-binding</keyword>
<dbReference type="EMBL" id="CP123000">
    <property type="protein sequence ID" value="WGI69403.1"/>
    <property type="molecule type" value="Genomic_DNA"/>
</dbReference>
<keyword evidence="7 8" id="KW-0472">Membrane</keyword>
<evidence type="ECO:0000259" key="10">
    <source>
        <dbReference type="PROSITE" id="PS50929"/>
    </source>
</evidence>
<keyword evidence="5 11" id="KW-0067">ATP-binding</keyword>
<dbReference type="SMART" id="SM00382">
    <property type="entry name" value="AAA"/>
    <property type="match status" value="1"/>
</dbReference>
<dbReference type="Gene3D" id="1.20.1560.10">
    <property type="entry name" value="ABC transporter type 1, transmembrane domain"/>
    <property type="match status" value="1"/>
</dbReference>
<dbReference type="PANTHER" id="PTHR24221">
    <property type="entry name" value="ATP-BINDING CASSETTE SUB-FAMILY B"/>
    <property type="match status" value="1"/>
</dbReference>
<dbReference type="PROSITE" id="PS50929">
    <property type="entry name" value="ABC_TM1F"/>
    <property type="match status" value="1"/>
</dbReference>
<evidence type="ECO:0000256" key="7">
    <source>
        <dbReference type="ARBA" id="ARBA00023136"/>
    </source>
</evidence>
<feature type="transmembrane region" description="Helical" evidence="8">
    <location>
        <begin position="185"/>
        <end position="203"/>
    </location>
</feature>
<dbReference type="RefSeq" id="WP_227702340.1">
    <property type="nucleotide sequence ID" value="NZ_CP123000.1"/>
</dbReference>
<dbReference type="InterPro" id="IPR039421">
    <property type="entry name" value="Type_1_exporter"/>
</dbReference>
<dbReference type="InterPro" id="IPR003593">
    <property type="entry name" value="AAA+_ATPase"/>
</dbReference>
<gene>
    <name evidence="11" type="ORF">QEO92_04790</name>
</gene>
<evidence type="ECO:0000256" key="4">
    <source>
        <dbReference type="ARBA" id="ARBA00022741"/>
    </source>
</evidence>
<dbReference type="SUPFAM" id="SSF90123">
    <property type="entry name" value="ABC transporter transmembrane region"/>
    <property type="match status" value="1"/>
</dbReference>
<sequence length="629" mass="70115">MAGQKKTVSADASNPLGTLVNLWPYMWPEGRADLKARVLWATLFLFIAKLVLLAVPYFFKWATDALNGRLDMAGLLPAFLLGAVVLVIAYNFTRILQLALNQLRDSLFASVGQYAVRQLAYRTFVHMHQLSLRFHLERKTGGLSRIIERGTKGIETIVRFTILNSVPTLLEFLLTAIIFWAAYGFWYVAVTAVTVWLYIWFTIKASDWRISIRRSMNDSDTDANTKAIDSLLNFETVKYFGNEEMEARRFDVSMARYEKAATDVWTSLGWLNFGQGVIFGVGQTVMMVMSALAVQRGDQTIGDFVFVNALLMQLAVPLNFIGFVYREIRQGLTDIEQMFELLEVEPEVVDKPDARALDIRKGAIAFKDVHFSYDPERPILKGVSFDVPAGKTVAIVGPSGAGKSTISRLLYRFYDIQDGAITIDGQDVRDITQQSLRAAIGMVPQDTVLFNDTIAYNIRYGRPSATDEDVQTAAEVAQIGHFIHTLPEGFATKVGERGLKLSGGEKQRVAIARTILKAPPILILDEATSALDTTTEHEIQSALDTVSKNRTTLVIAHRLSTVIHADEIIVLRDGQIAERGTHAALLEADGLYASMWNRQREAVQAEEQLRKVRESDDLGIVLRGQPAAE</sequence>
<dbReference type="InterPro" id="IPR036640">
    <property type="entry name" value="ABC1_TM_sf"/>
</dbReference>
<dbReference type="Pfam" id="PF00664">
    <property type="entry name" value="ABC_membrane"/>
    <property type="match status" value="1"/>
</dbReference>
<dbReference type="SUPFAM" id="SSF52540">
    <property type="entry name" value="P-loop containing nucleoside triphosphate hydrolases"/>
    <property type="match status" value="1"/>
</dbReference>
<comment type="subcellular location">
    <subcellularLocation>
        <location evidence="1">Cell membrane</location>
        <topology evidence="1">Multi-pass membrane protein</topology>
    </subcellularLocation>
</comment>
<feature type="transmembrane region" description="Helical" evidence="8">
    <location>
        <begin position="306"/>
        <end position="325"/>
    </location>
</feature>
<keyword evidence="12" id="KW-1185">Reference proteome</keyword>
<feature type="domain" description="ABC transmembrane type-1" evidence="10">
    <location>
        <begin position="39"/>
        <end position="330"/>
    </location>
</feature>
<dbReference type="CDD" id="cd18582">
    <property type="entry name" value="ABC_6TM_ATM1_ABCB7"/>
    <property type="match status" value="1"/>
</dbReference>
<dbReference type="CDD" id="cd03253">
    <property type="entry name" value="ABCC_ATM1_transporter"/>
    <property type="match status" value="1"/>
</dbReference>
<name>A0ABY8M4C6_9HYPH</name>
<feature type="transmembrane region" description="Helical" evidence="8">
    <location>
        <begin position="74"/>
        <end position="93"/>
    </location>
</feature>
<keyword evidence="6 8" id="KW-1133">Transmembrane helix</keyword>
<dbReference type="GO" id="GO:0005524">
    <property type="term" value="F:ATP binding"/>
    <property type="evidence" value="ECO:0007669"/>
    <property type="project" value="UniProtKB-KW"/>
</dbReference>
<evidence type="ECO:0000256" key="1">
    <source>
        <dbReference type="ARBA" id="ARBA00004651"/>
    </source>
</evidence>
<evidence type="ECO:0000313" key="11">
    <source>
        <dbReference type="EMBL" id="WGI69403.1"/>
    </source>
</evidence>
<feature type="transmembrane region" description="Helical" evidence="8">
    <location>
        <begin position="38"/>
        <end position="59"/>
    </location>
</feature>
<evidence type="ECO:0000256" key="6">
    <source>
        <dbReference type="ARBA" id="ARBA00022989"/>
    </source>
</evidence>